<feature type="transmembrane region" description="Helical" evidence="1">
    <location>
        <begin position="6"/>
        <end position="27"/>
    </location>
</feature>
<reference evidence="2" key="1">
    <citation type="submission" date="2014-09" db="EMBL/GenBank/DDBJ databases">
        <authorList>
            <person name="Magalhaes I.L.F."/>
            <person name="Oliveira U."/>
            <person name="Santos F.R."/>
            <person name="Vidigal T.H.D.A."/>
            <person name="Brescovit A.D."/>
            <person name="Santos A.J."/>
        </authorList>
    </citation>
    <scope>NUCLEOTIDE SEQUENCE</scope>
    <source>
        <tissue evidence="2">Shoot tissue taken approximately 20 cm above the soil surface</tissue>
    </source>
</reference>
<organism evidence="2">
    <name type="scientific">Arundo donax</name>
    <name type="common">Giant reed</name>
    <name type="synonym">Donax arundinaceus</name>
    <dbReference type="NCBI Taxonomy" id="35708"/>
    <lineage>
        <taxon>Eukaryota</taxon>
        <taxon>Viridiplantae</taxon>
        <taxon>Streptophyta</taxon>
        <taxon>Embryophyta</taxon>
        <taxon>Tracheophyta</taxon>
        <taxon>Spermatophyta</taxon>
        <taxon>Magnoliopsida</taxon>
        <taxon>Liliopsida</taxon>
        <taxon>Poales</taxon>
        <taxon>Poaceae</taxon>
        <taxon>PACMAD clade</taxon>
        <taxon>Arundinoideae</taxon>
        <taxon>Arundineae</taxon>
        <taxon>Arundo</taxon>
    </lineage>
</organism>
<evidence type="ECO:0000256" key="1">
    <source>
        <dbReference type="SAM" id="Phobius"/>
    </source>
</evidence>
<sequence length="29" mass="3383">MKQHPLFIVMTSYTYITLVPTGITMVLHF</sequence>
<protein>
    <submittedName>
        <fullName evidence="2">Uncharacterized protein</fullName>
    </submittedName>
</protein>
<keyword evidence="1" id="KW-1133">Transmembrane helix</keyword>
<keyword evidence="1" id="KW-0812">Transmembrane</keyword>
<dbReference type="AlphaFoldDB" id="A0A0A8Y766"/>
<evidence type="ECO:0000313" key="2">
    <source>
        <dbReference type="EMBL" id="JAD21939.1"/>
    </source>
</evidence>
<accession>A0A0A8Y766</accession>
<name>A0A0A8Y766_ARUDO</name>
<dbReference type="EMBL" id="GBRH01275956">
    <property type="protein sequence ID" value="JAD21939.1"/>
    <property type="molecule type" value="Transcribed_RNA"/>
</dbReference>
<reference evidence="2" key="2">
    <citation type="journal article" date="2015" name="Data Brief">
        <title>Shoot transcriptome of the giant reed, Arundo donax.</title>
        <authorList>
            <person name="Barrero R.A."/>
            <person name="Guerrero F.D."/>
            <person name="Moolhuijzen P."/>
            <person name="Goolsby J.A."/>
            <person name="Tidwell J."/>
            <person name="Bellgard S.E."/>
            <person name="Bellgard M.I."/>
        </authorList>
    </citation>
    <scope>NUCLEOTIDE SEQUENCE</scope>
    <source>
        <tissue evidence="2">Shoot tissue taken approximately 20 cm above the soil surface</tissue>
    </source>
</reference>
<proteinExistence type="predicted"/>
<keyword evidence="1" id="KW-0472">Membrane</keyword>